<organism evidence="2">
    <name type="scientific">Arundo donax</name>
    <name type="common">Giant reed</name>
    <name type="synonym">Donax arundinaceus</name>
    <dbReference type="NCBI Taxonomy" id="35708"/>
    <lineage>
        <taxon>Eukaryota</taxon>
        <taxon>Viridiplantae</taxon>
        <taxon>Streptophyta</taxon>
        <taxon>Embryophyta</taxon>
        <taxon>Tracheophyta</taxon>
        <taxon>Spermatophyta</taxon>
        <taxon>Magnoliopsida</taxon>
        <taxon>Liliopsida</taxon>
        <taxon>Poales</taxon>
        <taxon>Poaceae</taxon>
        <taxon>PACMAD clade</taxon>
        <taxon>Arundinoideae</taxon>
        <taxon>Arundineae</taxon>
        <taxon>Arundo</taxon>
    </lineage>
</organism>
<reference evidence="2" key="1">
    <citation type="submission" date="2014-09" db="EMBL/GenBank/DDBJ databases">
        <authorList>
            <person name="Magalhaes I.L.F."/>
            <person name="Oliveira U."/>
            <person name="Santos F.R."/>
            <person name="Vidigal T.H.D.A."/>
            <person name="Brescovit A.D."/>
            <person name="Santos A.J."/>
        </authorList>
    </citation>
    <scope>NUCLEOTIDE SEQUENCE</scope>
    <source>
        <tissue evidence="2">Shoot tissue taken approximately 20 cm above the soil surface</tissue>
    </source>
</reference>
<evidence type="ECO:0000256" key="1">
    <source>
        <dbReference type="SAM" id="MobiDB-lite"/>
    </source>
</evidence>
<evidence type="ECO:0000313" key="2">
    <source>
        <dbReference type="EMBL" id="JAE26491.1"/>
    </source>
</evidence>
<accession>A0A0A9GVA5</accession>
<sequence>MNPKDQFNSLCSHREFVANIFILQPRHVLLSEREQRGHRVREHNRTPAFKLFASRLAVPTPIHPQESLDGGGEVGVELRGGDGWSGGGRGRKEVRGGGGERGLIVAGLNGGAERVQRRR</sequence>
<dbReference type="EMBL" id="GBRH01171405">
    <property type="protein sequence ID" value="JAE26491.1"/>
    <property type="molecule type" value="Transcribed_RNA"/>
</dbReference>
<name>A0A0A9GVA5_ARUDO</name>
<proteinExistence type="predicted"/>
<feature type="region of interest" description="Disordered" evidence="1">
    <location>
        <begin position="64"/>
        <end position="105"/>
    </location>
</feature>
<protein>
    <submittedName>
        <fullName evidence="2">Uncharacterized protein</fullName>
    </submittedName>
</protein>
<dbReference type="AlphaFoldDB" id="A0A0A9GVA5"/>
<reference evidence="2" key="2">
    <citation type="journal article" date="2015" name="Data Brief">
        <title>Shoot transcriptome of the giant reed, Arundo donax.</title>
        <authorList>
            <person name="Barrero R.A."/>
            <person name="Guerrero F.D."/>
            <person name="Moolhuijzen P."/>
            <person name="Goolsby J.A."/>
            <person name="Tidwell J."/>
            <person name="Bellgard S.E."/>
            <person name="Bellgard M.I."/>
        </authorList>
    </citation>
    <scope>NUCLEOTIDE SEQUENCE</scope>
    <source>
        <tissue evidence="2">Shoot tissue taken approximately 20 cm above the soil surface</tissue>
    </source>
</reference>